<evidence type="ECO:0000313" key="3">
    <source>
        <dbReference type="Proteomes" id="UP001337723"/>
    </source>
</evidence>
<protein>
    <recommendedName>
        <fullName evidence="4">YHS domain-containing protein</fullName>
    </recommendedName>
</protein>
<dbReference type="EMBL" id="AP027266">
    <property type="protein sequence ID" value="BDW85981.1"/>
    <property type="molecule type" value="Genomic_DNA"/>
</dbReference>
<feature type="signal peptide" evidence="1">
    <location>
        <begin position="1"/>
        <end position="28"/>
    </location>
</feature>
<reference evidence="2 3" key="1">
    <citation type="submission" date="2023-01" db="EMBL/GenBank/DDBJ databases">
        <title>Complete genome sequence of Roseicyclus marinus strain Dej080120_10.</title>
        <authorList>
            <person name="Ueki S."/>
            <person name="Maruyama F."/>
        </authorList>
    </citation>
    <scope>NUCLEOTIDE SEQUENCE [LARGE SCALE GENOMIC DNA]</scope>
    <source>
        <strain evidence="2 3">Dej080120_10</strain>
    </source>
</reference>
<keyword evidence="1" id="KW-0732">Signal</keyword>
<evidence type="ECO:0008006" key="4">
    <source>
        <dbReference type="Google" id="ProtNLM"/>
    </source>
</evidence>
<dbReference type="AlphaFoldDB" id="A0AA48KNB0"/>
<dbReference type="PROSITE" id="PS51318">
    <property type="entry name" value="TAT"/>
    <property type="match status" value="1"/>
</dbReference>
<dbReference type="NCBIfam" id="NF041384">
    <property type="entry name" value="YHS_seleno_dom"/>
    <property type="match status" value="1"/>
</dbReference>
<evidence type="ECO:0000256" key="1">
    <source>
        <dbReference type="SAM" id="SignalP"/>
    </source>
</evidence>
<sequence>MSMPSRRAIVGFLALAPAGLVLARPARAAEPRVFQPGGVAIHGMDPVAYFAEQGPVPGDPAITQDWDGAEWRFATEANRAAFVADPARYAPAFGGYCAFAASRGYLAPTIPEAWSIHEGRLFLNASLRARRLWEAELPGVIAAGEANWPAILG</sequence>
<accession>A0AA48KNB0</accession>
<organism evidence="2 3">
    <name type="scientific">Roseicyclus marinus</name>
    <dbReference type="NCBI Taxonomy" id="2161673"/>
    <lineage>
        <taxon>Bacteria</taxon>
        <taxon>Pseudomonadati</taxon>
        <taxon>Pseudomonadota</taxon>
        <taxon>Alphaproteobacteria</taxon>
        <taxon>Rhodobacterales</taxon>
        <taxon>Roseobacteraceae</taxon>
        <taxon>Roseicyclus</taxon>
    </lineage>
</organism>
<dbReference type="KEGG" id="rmai:MACH21_21580"/>
<dbReference type="InterPro" id="IPR006311">
    <property type="entry name" value="TAT_signal"/>
</dbReference>
<name>A0AA48KNB0_9RHOB</name>
<keyword evidence="3" id="KW-1185">Reference proteome</keyword>
<dbReference type="Proteomes" id="UP001337723">
    <property type="component" value="Chromosome"/>
</dbReference>
<evidence type="ECO:0000313" key="2">
    <source>
        <dbReference type="EMBL" id="BDW85981.1"/>
    </source>
</evidence>
<proteinExistence type="predicted"/>
<dbReference type="RefSeq" id="WP_338271856.1">
    <property type="nucleotide sequence ID" value="NZ_AP027266.1"/>
</dbReference>
<feature type="chain" id="PRO_5041243171" description="YHS domain-containing protein" evidence="1">
    <location>
        <begin position="29"/>
        <end position="153"/>
    </location>
</feature>
<gene>
    <name evidence="2" type="ORF">MACH21_21580</name>
</gene>